<keyword evidence="4" id="KW-1185">Reference proteome</keyword>
<evidence type="ECO:0000313" key="3">
    <source>
        <dbReference type="EMBL" id="KGF25208.1"/>
    </source>
</evidence>
<keyword evidence="2" id="KW-0472">Membrane</keyword>
<keyword evidence="2" id="KW-1133">Transmembrane helix</keyword>
<evidence type="ECO:0000256" key="1">
    <source>
        <dbReference type="SAM" id="MobiDB-lite"/>
    </source>
</evidence>
<protein>
    <submittedName>
        <fullName evidence="3">Uncharacterized protein</fullName>
    </submittedName>
</protein>
<proteinExistence type="predicted"/>
<organism evidence="3 4">
    <name type="scientific">Oligella urethralis DNF00040</name>
    <dbReference type="NCBI Taxonomy" id="1401065"/>
    <lineage>
        <taxon>Bacteria</taxon>
        <taxon>Pseudomonadati</taxon>
        <taxon>Pseudomonadota</taxon>
        <taxon>Betaproteobacteria</taxon>
        <taxon>Burkholderiales</taxon>
        <taxon>Alcaligenaceae</taxon>
        <taxon>Oligella</taxon>
    </lineage>
</organism>
<evidence type="ECO:0000313" key="4">
    <source>
        <dbReference type="Proteomes" id="UP000029629"/>
    </source>
</evidence>
<dbReference type="Proteomes" id="UP000029629">
    <property type="component" value="Unassembled WGS sequence"/>
</dbReference>
<feature type="region of interest" description="Disordered" evidence="1">
    <location>
        <begin position="1"/>
        <end position="20"/>
    </location>
</feature>
<keyword evidence="2" id="KW-0812">Transmembrane</keyword>
<comment type="caution">
    <text evidence="3">The sequence shown here is derived from an EMBL/GenBank/DDBJ whole genome shotgun (WGS) entry which is preliminary data.</text>
</comment>
<gene>
    <name evidence="3" type="ORF">HMPREF2130_11540</name>
</gene>
<feature type="compositionally biased region" description="Basic and acidic residues" evidence="1">
    <location>
        <begin position="9"/>
        <end position="18"/>
    </location>
</feature>
<feature type="transmembrane region" description="Helical" evidence="2">
    <location>
        <begin position="128"/>
        <end position="149"/>
    </location>
</feature>
<evidence type="ECO:0000256" key="2">
    <source>
        <dbReference type="SAM" id="Phobius"/>
    </source>
</evidence>
<sequence>MTSGVTDGVDNRPSHDEQVTTLTPKQIVEEVFMLTRQRIDESDPIVALLVFVDRQLASHRQLLKEYDQGFFGQLDGRLAGLNKTYESLSAYREMVTTELLTITKKETAQEAEKHAKAIKDTQNRRDTLMMGAIGGLFFLQLLLFIVFIFKG</sequence>
<name>A0A095YS46_9BURK</name>
<accession>A0A095YS46</accession>
<dbReference type="AlphaFoldDB" id="A0A095YS46"/>
<dbReference type="EMBL" id="JRNI01000112">
    <property type="protein sequence ID" value="KGF25208.1"/>
    <property type="molecule type" value="Genomic_DNA"/>
</dbReference>
<reference evidence="3 4" key="1">
    <citation type="submission" date="2014-07" db="EMBL/GenBank/DDBJ databases">
        <authorList>
            <person name="McCorrison J."/>
            <person name="Sanka R."/>
            <person name="Torralba M."/>
            <person name="Gillis M."/>
            <person name="Haft D.H."/>
            <person name="Methe B."/>
            <person name="Sutton G."/>
            <person name="Nelson K.E."/>
        </authorList>
    </citation>
    <scope>NUCLEOTIDE SEQUENCE [LARGE SCALE GENOMIC DNA]</scope>
    <source>
        <strain evidence="3 4">DNF00040</strain>
    </source>
</reference>